<dbReference type="PANTHER" id="PTHR20881:SF0">
    <property type="entry name" value="3-METHYL-2-OXOBUTANOATE HYDROXYMETHYLTRANSFERASE"/>
    <property type="match status" value="1"/>
</dbReference>
<evidence type="ECO:0000256" key="3">
    <source>
        <dbReference type="ARBA" id="ARBA00011424"/>
    </source>
</evidence>
<dbReference type="CDD" id="cd06557">
    <property type="entry name" value="KPHMT-like"/>
    <property type="match status" value="1"/>
</dbReference>
<feature type="binding site" evidence="7 9">
    <location>
        <position position="120"/>
    </location>
    <ligand>
        <name>3-methyl-2-oxobutanoate</name>
        <dbReference type="ChEBI" id="CHEBI:11851"/>
    </ligand>
</feature>
<gene>
    <name evidence="7" type="primary">panB</name>
    <name evidence="11" type="ORF">CCALI_02262</name>
</gene>
<dbReference type="OrthoDB" id="9781789at2"/>
<dbReference type="AlphaFoldDB" id="S0EZ89"/>
<name>S0EZ89_CHTCT</name>
<dbReference type="InterPro" id="IPR003700">
    <property type="entry name" value="Pantoate_hydroxy_MeTrfase"/>
</dbReference>
<evidence type="ECO:0000256" key="4">
    <source>
        <dbReference type="ARBA" id="ARBA00022655"/>
    </source>
</evidence>
<evidence type="ECO:0000256" key="5">
    <source>
        <dbReference type="ARBA" id="ARBA00022679"/>
    </source>
</evidence>
<dbReference type="PANTHER" id="PTHR20881">
    <property type="entry name" value="3-METHYL-2-OXOBUTANOATE HYDROXYMETHYLTRANSFERASE"/>
    <property type="match status" value="1"/>
</dbReference>
<feature type="binding site" evidence="7 10">
    <location>
        <position position="122"/>
    </location>
    <ligand>
        <name>Mg(2+)</name>
        <dbReference type="ChEBI" id="CHEBI:18420"/>
    </ligand>
</feature>
<dbReference type="RefSeq" id="WP_016483589.1">
    <property type="nucleotide sequence ID" value="NC_021487.1"/>
</dbReference>
<dbReference type="Gene3D" id="3.20.20.60">
    <property type="entry name" value="Phosphoenolpyruvate-binding domains"/>
    <property type="match status" value="1"/>
</dbReference>
<evidence type="ECO:0000313" key="12">
    <source>
        <dbReference type="Proteomes" id="UP000014227"/>
    </source>
</evidence>
<evidence type="ECO:0000256" key="2">
    <source>
        <dbReference type="ARBA" id="ARBA00008676"/>
    </source>
</evidence>
<dbReference type="EC" id="2.1.2.11" evidence="7"/>
<dbReference type="FunCoup" id="S0EZ89">
    <property type="interactions" value="341"/>
</dbReference>
<accession>S0EZ89</accession>
<keyword evidence="7 10" id="KW-0460">Magnesium</keyword>
<feature type="active site" description="Proton acceptor" evidence="7 8">
    <location>
        <position position="189"/>
    </location>
</feature>
<comment type="pathway">
    <text evidence="1 7">Cofactor biosynthesis; (R)-pantothenate biosynthesis; (R)-pantoate from 3-methyl-2-oxobutanoate: step 1/2.</text>
</comment>
<feature type="binding site" evidence="7 9">
    <location>
        <begin position="51"/>
        <end position="52"/>
    </location>
    <ligand>
        <name>3-methyl-2-oxobutanoate</name>
        <dbReference type="ChEBI" id="CHEBI:11851"/>
    </ligand>
</feature>
<dbReference type="HOGENOM" id="CLU_036645_1_0_0"/>
<reference evidence="12" key="1">
    <citation type="submission" date="2013-03" db="EMBL/GenBank/DDBJ databases">
        <title>Genome sequence of Chthonomonas calidirosea, the first sequenced genome from the Armatimonadetes phylum (formally candidate division OP10).</title>
        <authorList>
            <person name="Lee K.C.Y."/>
            <person name="Morgan X.C."/>
            <person name="Dunfield P.F."/>
            <person name="Tamas I."/>
            <person name="Houghton K.M."/>
            <person name="Vyssotski M."/>
            <person name="Ryan J.L.J."/>
            <person name="Lagutin K."/>
            <person name="McDonald I.R."/>
            <person name="Stott M.B."/>
        </authorList>
    </citation>
    <scope>NUCLEOTIDE SEQUENCE [LARGE SCALE GENOMIC DNA]</scope>
    <source>
        <strain evidence="12">DSM 23976 / ICMP 18418 / T49</strain>
    </source>
</reference>
<dbReference type="NCBIfam" id="NF001452">
    <property type="entry name" value="PRK00311.1"/>
    <property type="match status" value="1"/>
</dbReference>
<keyword evidence="11" id="KW-0489">Methyltransferase</keyword>
<comment type="function">
    <text evidence="6 7">Catalyzes the reversible reaction in which hydroxymethyl group from 5,10-methylenetetrahydrofolate is transferred onto alpha-ketoisovalerate to form ketopantoate.</text>
</comment>
<organism evidence="11 12">
    <name type="scientific">Chthonomonas calidirosea (strain DSM 23976 / ICMP 18418 / T49)</name>
    <dbReference type="NCBI Taxonomy" id="1303518"/>
    <lineage>
        <taxon>Bacteria</taxon>
        <taxon>Bacillati</taxon>
        <taxon>Armatimonadota</taxon>
        <taxon>Chthonomonadia</taxon>
        <taxon>Chthonomonadales</taxon>
        <taxon>Chthonomonadaceae</taxon>
        <taxon>Chthonomonas</taxon>
    </lineage>
</organism>
<sequence length="271" mass="29143">MQSKERRGRITVPELRARKAQNEKIVMVTAYDYPSALLAERAEVDVVLVGDSVGMTMLGFADVLPVTLEMMLHHVQAVRRGLHRALLLADMPFGSYQIGEEEAMRSAIRLLKEGGAQAVKLEGGALIAGLIKKLTGAGIPVMGHIGLTPQSVHLLGGHRLQGREPEAPERMVADAKALEEAGAFGVVLEMIPADLAAKITASISIPTIGIGAGPACDGQVLVWHDLLAIPPGRPFRHVKQYANIGEQIESALRSYAEEVRRGVFPSKEQSL</sequence>
<protein>
    <recommendedName>
        <fullName evidence="7">3-methyl-2-oxobutanoate hydroxymethyltransferase</fullName>
        <ecNumber evidence="7">2.1.2.11</ecNumber>
    </recommendedName>
    <alternativeName>
        <fullName evidence="7">Ketopantoate hydroxymethyltransferase</fullName>
        <shortName evidence="7">KPHMT</shortName>
    </alternativeName>
</protein>
<evidence type="ECO:0000256" key="9">
    <source>
        <dbReference type="PIRSR" id="PIRSR000388-2"/>
    </source>
</evidence>
<dbReference type="KEGG" id="ccz:CCALI_02262"/>
<keyword evidence="7" id="KW-0963">Cytoplasm</keyword>
<comment type="similarity">
    <text evidence="2 7">Belongs to the PanB family.</text>
</comment>
<keyword evidence="5 7" id="KW-0808">Transferase</keyword>
<feature type="binding site" evidence="7 10">
    <location>
        <position position="90"/>
    </location>
    <ligand>
        <name>Mg(2+)</name>
        <dbReference type="ChEBI" id="CHEBI:18420"/>
    </ligand>
</feature>
<dbReference type="eggNOG" id="COG0413">
    <property type="taxonomic scope" value="Bacteria"/>
</dbReference>
<dbReference type="GO" id="GO:0003864">
    <property type="term" value="F:3-methyl-2-oxobutanoate hydroxymethyltransferase activity"/>
    <property type="evidence" value="ECO:0007669"/>
    <property type="project" value="UniProtKB-UniRule"/>
</dbReference>
<dbReference type="UniPathway" id="UPA00028">
    <property type="reaction ID" value="UER00003"/>
</dbReference>
<dbReference type="Pfam" id="PF02548">
    <property type="entry name" value="Pantoate_transf"/>
    <property type="match status" value="1"/>
</dbReference>
<keyword evidence="7 10" id="KW-0479">Metal-binding</keyword>
<dbReference type="PATRIC" id="fig|1303518.3.peg.2351"/>
<proteinExistence type="inferred from homology"/>
<feature type="binding site" evidence="7 9">
    <location>
        <position position="90"/>
    </location>
    <ligand>
        <name>3-methyl-2-oxobutanoate</name>
        <dbReference type="ChEBI" id="CHEBI:11851"/>
    </ligand>
</feature>
<dbReference type="GO" id="GO:0008168">
    <property type="term" value="F:methyltransferase activity"/>
    <property type="evidence" value="ECO:0007669"/>
    <property type="project" value="UniProtKB-KW"/>
</dbReference>
<evidence type="ECO:0000256" key="8">
    <source>
        <dbReference type="PIRSR" id="PIRSR000388-1"/>
    </source>
</evidence>
<evidence type="ECO:0000256" key="7">
    <source>
        <dbReference type="HAMAP-Rule" id="MF_00156"/>
    </source>
</evidence>
<dbReference type="EMBL" id="HF951689">
    <property type="protein sequence ID" value="CCW36069.1"/>
    <property type="molecule type" value="Genomic_DNA"/>
</dbReference>
<feature type="binding site" evidence="7 10">
    <location>
        <position position="51"/>
    </location>
    <ligand>
        <name>Mg(2+)</name>
        <dbReference type="ChEBI" id="CHEBI:18420"/>
    </ligand>
</feature>
<dbReference type="InterPro" id="IPR015813">
    <property type="entry name" value="Pyrv/PenolPyrv_kinase-like_dom"/>
</dbReference>
<dbReference type="GO" id="GO:0000287">
    <property type="term" value="F:magnesium ion binding"/>
    <property type="evidence" value="ECO:0007669"/>
    <property type="project" value="TreeGrafter"/>
</dbReference>
<dbReference type="PIRSF" id="PIRSF000388">
    <property type="entry name" value="Pantoate_hydroxy_MeTrfase"/>
    <property type="match status" value="1"/>
</dbReference>
<dbReference type="SUPFAM" id="SSF51621">
    <property type="entry name" value="Phosphoenolpyruvate/pyruvate domain"/>
    <property type="match status" value="1"/>
</dbReference>
<dbReference type="Proteomes" id="UP000014227">
    <property type="component" value="Chromosome I"/>
</dbReference>
<dbReference type="GO" id="GO:0005737">
    <property type="term" value="C:cytoplasm"/>
    <property type="evidence" value="ECO:0007669"/>
    <property type="project" value="UniProtKB-SubCell"/>
</dbReference>
<evidence type="ECO:0000256" key="10">
    <source>
        <dbReference type="PIRSR" id="PIRSR000388-3"/>
    </source>
</evidence>
<dbReference type="GO" id="GO:0015940">
    <property type="term" value="P:pantothenate biosynthetic process"/>
    <property type="evidence" value="ECO:0007669"/>
    <property type="project" value="UniProtKB-UniRule"/>
</dbReference>
<dbReference type="FunFam" id="3.20.20.60:FF:000003">
    <property type="entry name" value="3-methyl-2-oxobutanoate hydroxymethyltransferase"/>
    <property type="match status" value="1"/>
</dbReference>
<dbReference type="InParanoid" id="S0EZ89"/>
<dbReference type="NCBIfam" id="TIGR00222">
    <property type="entry name" value="panB"/>
    <property type="match status" value="1"/>
</dbReference>
<evidence type="ECO:0000256" key="1">
    <source>
        <dbReference type="ARBA" id="ARBA00005033"/>
    </source>
</evidence>
<keyword evidence="4 7" id="KW-0566">Pantothenate biosynthesis</keyword>
<comment type="catalytic activity">
    <reaction evidence="7">
        <text>(6R)-5,10-methylene-5,6,7,8-tetrahydrofolate + 3-methyl-2-oxobutanoate + H2O = 2-dehydropantoate + (6S)-5,6,7,8-tetrahydrofolate</text>
        <dbReference type="Rhea" id="RHEA:11824"/>
        <dbReference type="ChEBI" id="CHEBI:11561"/>
        <dbReference type="ChEBI" id="CHEBI:11851"/>
        <dbReference type="ChEBI" id="CHEBI:15377"/>
        <dbReference type="ChEBI" id="CHEBI:15636"/>
        <dbReference type="ChEBI" id="CHEBI:57453"/>
        <dbReference type="EC" id="2.1.2.11"/>
    </reaction>
</comment>
<evidence type="ECO:0000256" key="6">
    <source>
        <dbReference type="ARBA" id="ARBA00056497"/>
    </source>
</evidence>
<dbReference type="GO" id="GO:0032259">
    <property type="term" value="P:methylation"/>
    <property type="evidence" value="ECO:0007669"/>
    <property type="project" value="UniProtKB-KW"/>
</dbReference>
<comment type="cofactor">
    <cofactor evidence="7 10">
        <name>Mg(2+)</name>
        <dbReference type="ChEBI" id="CHEBI:18420"/>
    </cofactor>
    <text evidence="7 10">Binds 1 Mg(2+) ion per subunit.</text>
</comment>
<comment type="subcellular location">
    <subcellularLocation>
        <location evidence="7">Cytoplasm</location>
    </subcellularLocation>
</comment>
<dbReference type="STRING" id="454171.CP488_01833"/>
<keyword evidence="12" id="KW-1185">Reference proteome</keyword>
<dbReference type="InterPro" id="IPR040442">
    <property type="entry name" value="Pyrv_kinase-like_dom_sf"/>
</dbReference>
<comment type="subunit">
    <text evidence="3 7">Homodecamer; pentamer of dimers.</text>
</comment>
<dbReference type="HAMAP" id="MF_00156">
    <property type="entry name" value="PanB"/>
    <property type="match status" value="1"/>
</dbReference>
<evidence type="ECO:0000313" key="11">
    <source>
        <dbReference type="EMBL" id="CCW36069.1"/>
    </source>
</evidence>